<evidence type="ECO:0000313" key="4">
    <source>
        <dbReference type="Proteomes" id="UP001597173"/>
    </source>
</evidence>
<dbReference type="Proteomes" id="UP001597173">
    <property type="component" value="Unassembled WGS sequence"/>
</dbReference>
<gene>
    <name evidence="3" type="ORF">ACFQ33_17510</name>
</gene>
<keyword evidence="2" id="KW-0472">Membrane</keyword>
<keyword evidence="2" id="KW-0812">Transmembrane</keyword>
<organism evidence="3 4">
    <name type="scientific">Mycoplana ramosa</name>
    <name type="common">Mycoplana bullata</name>
    <dbReference type="NCBI Taxonomy" id="40837"/>
    <lineage>
        <taxon>Bacteria</taxon>
        <taxon>Pseudomonadati</taxon>
        <taxon>Pseudomonadota</taxon>
        <taxon>Alphaproteobacteria</taxon>
        <taxon>Hyphomicrobiales</taxon>
        <taxon>Rhizobiaceae</taxon>
        <taxon>Mycoplana</taxon>
    </lineage>
</organism>
<feature type="compositionally biased region" description="Basic and acidic residues" evidence="1">
    <location>
        <begin position="155"/>
        <end position="169"/>
    </location>
</feature>
<feature type="transmembrane region" description="Helical" evidence="2">
    <location>
        <begin position="119"/>
        <end position="146"/>
    </location>
</feature>
<feature type="compositionally biased region" description="Basic residues" evidence="1">
    <location>
        <begin position="183"/>
        <end position="192"/>
    </location>
</feature>
<feature type="transmembrane region" description="Helical" evidence="2">
    <location>
        <begin position="50"/>
        <end position="73"/>
    </location>
</feature>
<sequence>MRLDADDARAVLVLDLDLQHATEIVDGDQGTVEKALQAAVRDLELGLVPIVTVLVGVVGAVIVTVVTVVFGMVAAVAVTVVIALAVVVLIVVVTIIIVSTMITAAAIVAIVIVPVVPAATIAIAIAVVAPPVVVAATIAAIIIIIGKSHRGKRMVRGEREDRRADRPADDAAYADRGNQQSLAKRRMHETVS</sequence>
<accession>A0ABW3Z0D1</accession>
<proteinExistence type="predicted"/>
<comment type="caution">
    <text evidence="3">The sequence shown here is derived from an EMBL/GenBank/DDBJ whole genome shotgun (WGS) entry which is preliminary data.</text>
</comment>
<evidence type="ECO:0008006" key="5">
    <source>
        <dbReference type="Google" id="ProtNLM"/>
    </source>
</evidence>
<feature type="transmembrane region" description="Helical" evidence="2">
    <location>
        <begin position="80"/>
        <end position="113"/>
    </location>
</feature>
<keyword evidence="2" id="KW-1133">Transmembrane helix</keyword>
<reference evidence="4" key="1">
    <citation type="journal article" date="2019" name="Int. J. Syst. Evol. Microbiol.">
        <title>The Global Catalogue of Microorganisms (GCM) 10K type strain sequencing project: providing services to taxonomists for standard genome sequencing and annotation.</title>
        <authorList>
            <consortium name="The Broad Institute Genomics Platform"/>
            <consortium name="The Broad Institute Genome Sequencing Center for Infectious Disease"/>
            <person name="Wu L."/>
            <person name="Ma J."/>
        </authorList>
    </citation>
    <scope>NUCLEOTIDE SEQUENCE [LARGE SCALE GENOMIC DNA]</scope>
    <source>
        <strain evidence="4">CCUG 55609</strain>
    </source>
</reference>
<evidence type="ECO:0000256" key="2">
    <source>
        <dbReference type="SAM" id="Phobius"/>
    </source>
</evidence>
<evidence type="ECO:0000313" key="3">
    <source>
        <dbReference type="EMBL" id="MFD1329689.1"/>
    </source>
</evidence>
<dbReference type="RefSeq" id="WP_374840916.1">
    <property type="nucleotide sequence ID" value="NZ_JBHEEW010000017.1"/>
</dbReference>
<protein>
    <recommendedName>
        <fullName evidence="5">ABC transmembrane type-1 domain-containing protein</fullName>
    </recommendedName>
</protein>
<name>A0ABW3Z0D1_MYCRA</name>
<evidence type="ECO:0000256" key="1">
    <source>
        <dbReference type="SAM" id="MobiDB-lite"/>
    </source>
</evidence>
<feature type="region of interest" description="Disordered" evidence="1">
    <location>
        <begin position="155"/>
        <end position="192"/>
    </location>
</feature>
<dbReference type="EMBL" id="JBHTNF010000013">
    <property type="protein sequence ID" value="MFD1329689.1"/>
    <property type="molecule type" value="Genomic_DNA"/>
</dbReference>
<keyword evidence="4" id="KW-1185">Reference proteome</keyword>